<gene>
    <name evidence="2" type="ORF">FCC1311_020902</name>
</gene>
<sequence>MQRAAHLGLEYDADSEDEAFVDDLDAGLTCDEFEAMVEIAEQEEYMTNMFAWTQAELDGKQLLERELETLRGAIETPQAGNEGKASPSSASSDGDDDDDAEKQDQLAQAAKDDGISVCAKRLQMKFKMCVGDPNASDYGIHERVGALYPFNCARKLSPRCCTDKVVASFLKYWTRKREAQGSLLHRFNKSDLLVNWPTTDLYADEDDLTGPDAMTRRSALSMLYTLRAMHDDFVQVETLMASISRREQLKLQLITRQ</sequence>
<protein>
    <submittedName>
        <fullName evidence="2">Uncharacterized protein</fullName>
    </submittedName>
</protein>
<evidence type="ECO:0000256" key="1">
    <source>
        <dbReference type="SAM" id="MobiDB-lite"/>
    </source>
</evidence>
<evidence type="ECO:0000313" key="3">
    <source>
        <dbReference type="Proteomes" id="UP000241890"/>
    </source>
</evidence>
<dbReference type="InParanoid" id="A0A2R5GCI9"/>
<proteinExistence type="predicted"/>
<dbReference type="AlphaFoldDB" id="A0A2R5GCI9"/>
<dbReference type="Proteomes" id="UP000241890">
    <property type="component" value="Unassembled WGS sequence"/>
</dbReference>
<name>A0A2R5GCI9_9STRA</name>
<accession>A0A2R5GCI9</accession>
<comment type="caution">
    <text evidence="2">The sequence shown here is derived from an EMBL/GenBank/DDBJ whole genome shotgun (WGS) entry which is preliminary data.</text>
</comment>
<evidence type="ECO:0000313" key="2">
    <source>
        <dbReference type="EMBL" id="GBG25871.1"/>
    </source>
</evidence>
<organism evidence="2 3">
    <name type="scientific">Hondaea fermentalgiana</name>
    <dbReference type="NCBI Taxonomy" id="2315210"/>
    <lineage>
        <taxon>Eukaryota</taxon>
        <taxon>Sar</taxon>
        <taxon>Stramenopiles</taxon>
        <taxon>Bigyra</taxon>
        <taxon>Labyrinthulomycetes</taxon>
        <taxon>Thraustochytrida</taxon>
        <taxon>Thraustochytriidae</taxon>
        <taxon>Hondaea</taxon>
    </lineage>
</organism>
<feature type="region of interest" description="Disordered" evidence="1">
    <location>
        <begin position="73"/>
        <end position="108"/>
    </location>
</feature>
<feature type="compositionally biased region" description="Low complexity" evidence="1">
    <location>
        <begin position="83"/>
        <end position="92"/>
    </location>
</feature>
<reference evidence="2 3" key="1">
    <citation type="submission" date="2017-12" db="EMBL/GenBank/DDBJ databases">
        <title>Sequencing, de novo assembly and annotation of complete genome of a new Thraustochytrid species, strain FCC1311.</title>
        <authorList>
            <person name="Sedici K."/>
            <person name="Godart F."/>
            <person name="Aiese Cigliano R."/>
            <person name="Sanseverino W."/>
            <person name="Barakat M."/>
            <person name="Ortet P."/>
            <person name="Marechal E."/>
            <person name="Cagnac O."/>
            <person name="Amato A."/>
        </authorList>
    </citation>
    <scope>NUCLEOTIDE SEQUENCE [LARGE SCALE GENOMIC DNA]</scope>
</reference>
<keyword evidence="3" id="KW-1185">Reference proteome</keyword>
<dbReference type="EMBL" id="BEYU01000016">
    <property type="protein sequence ID" value="GBG25871.1"/>
    <property type="molecule type" value="Genomic_DNA"/>
</dbReference>